<dbReference type="Proteomes" id="UP000314983">
    <property type="component" value="Chromosome 4"/>
</dbReference>
<accession>A0AAY5EUI4</accession>
<sequence>MGPAYPTGIQPTFASRFRFIIGLNSNYIGETVLHITAAHRLFWGGGGLSGPERQQLRDAFFRVAPTSVYLCNAHAGCSGRARCSCIYPWGSKIGARGSLPRRAPGNLT</sequence>
<reference evidence="1 2" key="1">
    <citation type="submission" date="2020-05" db="EMBL/GenBank/DDBJ databases">
        <title>Electrophorus electricus (electric eel) genome, fEleEle1, primary haplotype.</title>
        <authorList>
            <person name="Myers G."/>
            <person name="Meyer A."/>
            <person name="Fedrigo O."/>
            <person name="Formenti G."/>
            <person name="Rhie A."/>
            <person name="Tracey A."/>
            <person name="Sims Y."/>
            <person name="Jarvis E.D."/>
        </authorList>
    </citation>
    <scope>NUCLEOTIDE SEQUENCE [LARGE SCALE GENOMIC DNA]</scope>
</reference>
<keyword evidence="2" id="KW-1185">Reference proteome</keyword>
<dbReference type="AlphaFoldDB" id="A0AAY5EUI4"/>
<dbReference type="Ensembl" id="ENSEEET00000054357.1">
    <property type="protein sequence ID" value="ENSEEEP00000060379.1"/>
    <property type="gene ID" value="ENSEEEG00000028532.1"/>
</dbReference>
<protein>
    <submittedName>
        <fullName evidence="1">Uncharacterized protein</fullName>
    </submittedName>
</protein>
<reference evidence="1" key="2">
    <citation type="submission" date="2025-08" db="UniProtKB">
        <authorList>
            <consortium name="Ensembl"/>
        </authorList>
    </citation>
    <scope>IDENTIFICATION</scope>
</reference>
<proteinExistence type="predicted"/>
<name>A0AAY5EUI4_ELEEL</name>
<evidence type="ECO:0000313" key="2">
    <source>
        <dbReference type="Proteomes" id="UP000314983"/>
    </source>
</evidence>
<evidence type="ECO:0000313" key="1">
    <source>
        <dbReference type="Ensembl" id="ENSEEEP00000060379.1"/>
    </source>
</evidence>
<reference evidence="1" key="3">
    <citation type="submission" date="2025-09" db="UniProtKB">
        <authorList>
            <consortium name="Ensembl"/>
        </authorList>
    </citation>
    <scope>IDENTIFICATION</scope>
</reference>
<organism evidence="1 2">
    <name type="scientific">Electrophorus electricus</name>
    <name type="common">Electric eel</name>
    <name type="synonym">Gymnotus electricus</name>
    <dbReference type="NCBI Taxonomy" id="8005"/>
    <lineage>
        <taxon>Eukaryota</taxon>
        <taxon>Metazoa</taxon>
        <taxon>Chordata</taxon>
        <taxon>Craniata</taxon>
        <taxon>Vertebrata</taxon>
        <taxon>Euteleostomi</taxon>
        <taxon>Actinopterygii</taxon>
        <taxon>Neopterygii</taxon>
        <taxon>Teleostei</taxon>
        <taxon>Ostariophysi</taxon>
        <taxon>Gymnotiformes</taxon>
        <taxon>Gymnotoidei</taxon>
        <taxon>Gymnotidae</taxon>
        <taxon>Electrophorus</taxon>
    </lineage>
</organism>